<proteinExistence type="predicted"/>
<evidence type="ECO:0000259" key="9">
    <source>
        <dbReference type="PROSITE" id="PS50893"/>
    </source>
</evidence>
<dbReference type="AlphaFoldDB" id="A0A161X849"/>
<keyword evidence="8" id="KW-0472">Membrane</keyword>
<keyword evidence="11" id="KW-1185">Reference proteome</keyword>
<gene>
    <name evidence="10" type="primary">mglA_5</name>
    <name evidence="10" type="ORF">CLMAG_41070</name>
</gene>
<evidence type="ECO:0000256" key="4">
    <source>
        <dbReference type="ARBA" id="ARBA00022737"/>
    </source>
</evidence>
<dbReference type="PANTHER" id="PTHR43790:SF9">
    <property type="entry name" value="GALACTOFURANOSE TRANSPORTER ATP-BINDING PROTEIN YTFR"/>
    <property type="match status" value="1"/>
</dbReference>
<evidence type="ECO:0000256" key="5">
    <source>
        <dbReference type="ARBA" id="ARBA00022741"/>
    </source>
</evidence>
<evidence type="ECO:0000256" key="7">
    <source>
        <dbReference type="ARBA" id="ARBA00022967"/>
    </source>
</evidence>
<keyword evidence="4" id="KW-0677">Repeat</keyword>
<dbReference type="PROSITE" id="PS00211">
    <property type="entry name" value="ABC_TRANSPORTER_1"/>
    <property type="match status" value="1"/>
</dbReference>
<dbReference type="CDD" id="cd03216">
    <property type="entry name" value="ABC_Carb_Monos_I"/>
    <property type="match status" value="1"/>
</dbReference>
<dbReference type="FunFam" id="3.40.50.300:FF:000127">
    <property type="entry name" value="Ribose import ATP-binding protein RbsA"/>
    <property type="match status" value="1"/>
</dbReference>
<evidence type="ECO:0000256" key="3">
    <source>
        <dbReference type="ARBA" id="ARBA00022475"/>
    </source>
</evidence>
<dbReference type="PANTHER" id="PTHR43790">
    <property type="entry name" value="CARBOHYDRATE TRANSPORT ATP-BINDING PROTEIN MG119-RELATED"/>
    <property type="match status" value="1"/>
</dbReference>
<evidence type="ECO:0000256" key="2">
    <source>
        <dbReference type="ARBA" id="ARBA00022448"/>
    </source>
</evidence>
<dbReference type="SMART" id="SM00382">
    <property type="entry name" value="AAA"/>
    <property type="match status" value="2"/>
</dbReference>
<keyword evidence="2" id="KW-0813">Transport</keyword>
<reference evidence="10 11" key="1">
    <citation type="submission" date="2016-04" db="EMBL/GenBank/DDBJ databases">
        <title>Genome sequence of Clostridium magnum DSM 2767.</title>
        <authorList>
            <person name="Poehlein A."/>
            <person name="Uhlig R."/>
            <person name="Fischer R."/>
            <person name="Bahl H."/>
            <person name="Daniel R."/>
        </authorList>
    </citation>
    <scope>NUCLEOTIDE SEQUENCE [LARGE SCALE GENOMIC DNA]</scope>
    <source>
        <strain evidence="10 11">DSM 2767</strain>
    </source>
</reference>
<keyword evidence="10" id="KW-0378">Hydrolase</keyword>
<dbReference type="Proteomes" id="UP000076603">
    <property type="component" value="Unassembled WGS sequence"/>
</dbReference>
<keyword evidence="7" id="KW-1278">Translocase</keyword>
<sequence>MLLQTKQLCKQFGGVYALKNINFEIAEGEIHGLVGENGAGKSTLIKILTGVYSLDSGEIYWNGDTAQIYDPQRSRNIGINVIHQDRHLIPAFNGIENIYLGLKYEKKLGFMVDWAKMKKRVEEVILDLGIEIDLTFPASKLTPPQRTLLEIVRAMMTECKLLILDEPTASLTDKEAEMLFETIGKLQSRGTAILYVTHRMDEIFRLTNRITVFKNGEMIKTVNTTDVNKDKIISMMTDNWVSEKIEGSANFGRIILSVKNIASKDKVVKDASFEVHSGEILGIFGLGGSGRTELLECVYGYRPMTAGSVVLEGKLIEKGSPSSSIENGMVLICEDRRGMALITSLSVKQNTVLSKIDSYARFGIVNETMEKEDTLEKISALNIKTEGPDQTVLQLSGGNQQKVVFAKALLSSPKVFLCDEPTQAVDVMTRHEIHKLLREKADEGNAVVFVSSDLKEILEISDSVQVIANGRTKELLKNNSLTAEQVLSCCYED</sequence>
<dbReference type="GO" id="GO:0005886">
    <property type="term" value="C:plasma membrane"/>
    <property type="evidence" value="ECO:0007669"/>
    <property type="project" value="UniProtKB-SubCell"/>
</dbReference>
<organism evidence="10 11">
    <name type="scientific">Clostridium magnum DSM 2767</name>
    <dbReference type="NCBI Taxonomy" id="1121326"/>
    <lineage>
        <taxon>Bacteria</taxon>
        <taxon>Bacillati</taxon>
        <taxon>Bacillota</taxon>
        <taxon>Clostridia</taxon>
        <taxon>Eubacteriales</taxon>
        <taxon>Clostridiaceae</taxon>
        <taxon>Clostridium</taxon>
    </lineage>
</organism>
<dbReference type="GO" id="GO:0016887">
    <property type="term" value="F:ATP hydrolysis activity"/>
    <property type="evidence" value="ECO:0007669"/>
    <property type="project" value="InterPro"/>
</dbReference>
<evidence type="ECO:0000313" key="10">
    <source>
        <dbReference type="EMBL" id="KZL90336.1"/>
    </source>
</evidence>
<dbReference type="STRING" id="1121326.CLMAG_41070"/>
<dbReference type="InterPro" id="IPR003439">
    <property type="entry name" value="ABC_transporter-like_ATP-bd"/>
</dbReference>
<accession>A0A161X849</accession>
<dbReference type="PATRIC" id="fig|1121326.3.peg.4160"/>
<name>A0A161X849_9CLOT</name>
<dbReference type="PROSITE" id="PS50893">
    <property type="entry name" value="ABC_TRANSPORTER_2"/>
    <property type="match status" value="2"/>
</dbReference>
<evidence type="ECO:0000256" key="6">
    <source>
        <dbReference type="ARBA" id="ARBA00022840"/>
    </source>
</evidence>
<dbReference type="EC" id="3.6.3.17" evidence="10"/>
<dbReference type="SUPFAM" id="SSF52540">
    <property type="entry name" value="P-loop containing nucleoside triphosphate hydrolases"/>
    <property type="match status" value="2"/>
</dbReference>
<dbReference type="GO" id="GO:0005524">
    <property type="term" value="F:ATP binding"/>
    <property type="evidence" value="ECO:0007669"/>
    <property type="project" value="UniProtKB-KW"/>
</dbReference>
<dbReference type="InterPro" id="IPR017871">
    <property type="entry name" value="ABC_transporter-like_CS"/>
</dbReference>
<feature type="domain" description="ABC transporter" evidence="9">
    <location>
        <begin position="249"/>
        <end position="488"/>
    </location>
</feature>
<feature type="domain" description="ABC transporter" evidence="9">
    <location>
        <begin position="3"/>
        <end position="240"/>
    </location>
</feature>
<dbReference type="InterPro" id="IPR027417">
    <property type="entry name" value="P-loop_NTPase"/>
</dbReference>
<dbReference type="EMBL" id="LWAE01000005">
    <property type="protein sequence ID" value="KZL90336.1"/>
    <property type="molecule type" value="Genomic_DNA"/>
</dbReference>
<dbReference type="OrthoDB" id="1934611at2"/>
<dbReference type="InterPro" id="IPR050107">
    <property type="entry name" value="ABC_carbohydrate_import_ATPase"/>
</dbReference>
<dbReference type="InterPro" id="IPR003593">
    <property type="entry name" value="AAA+_ATPase"/>
</dbReference>
<dbReference type="CDD" id="cd03215">
    <property type="entry name" value="ABC_Carb_Monos_II"/>
    <property type="match status" value="1"/>
</dbReference>
<protein>
    <submittedName>
        <fullName evidence="10">Galactose/methyl galactoside import ATP-binding protein MglA</fullName>
        <ecNumber evidence="10">3.6.3.17</ecNumber>
    </submittedName>
</protein>
<keyword evidence="3" id="KW-1003">Cell membrane</keyword>
<evidence type="ECO:0000256" key="1">
    <source>
        <dbReference type="ARBA" id="ARBA00004202"/>
    </source>
</evidence>
<keyword evidence="5" id="KW-0547">Nucleotide-binding</keyword>
<comment type="subcellular location">
    <subcellularLocation>
        <location evidence="1">Cell membrane</location>
        <topology evidence="1">Peripheral membrane protein</topology>
    </subcellularLocation>
</comment>
<evidence type="ECO:0000256" key="8">
    <source>
        <dbReference type="ARBA" id="ARBA00023136"/>
    </source>
</evidence>
<dbReference type="Gene3D" id="3.40.50.300">
    <property type="entry name" value="P-loop containing nucleotide triphosphate hydrolases"/>
    <property type="match status" value="2"/>
</dbReference>
<keyword evidence="6 10" id="KW-0067">ATP-binding</keyword>
<dbReference type="Pfam" id="PF00005">
    <property type="entry name" value="ABC_tran"/>
    <property type="match status" value="2"/>
</dbReference>
<dbReference type="RefSeq" id="WP_066626520.1">
    <property type="nucleotide sequence ID" value="NZ_FQXL01000008.1"/>
</dbReference>
<evidence type="ECO:0000313" key="11">
    <source>
        <dbReference type="Proteomes" id="UP000076603"/>
    </source>
</evidence>
<comment type="caution">
    <text evidence="10">The sequence shown here is derived from an EMBL/GenBank/DDBJ whole genome shotgun (WGS) entry which is preliminary data.</text>
</comment>